<dbReference type="AlphaFoldDB" id="A0A9W6R7U2"/>
<evidence type="ECO:0000313" key="2">
    <source>
        <dbReference type="Proteomes" id="UP001165136"/>
    </source>
</evidence>
<dbReference type="EMBL" id="BSTI01000027">
    <property type="protein sequence ID" value="GLY70863.1"/>
    <property type="molecule type" value="Genomic_DNA"/>
</dbReference>
<name>A0A9W6R7U2_9PSEU</name>
<evidence type="ECO:0000313" key="1">
    <source>
        <dbReference type="EMBL" id="GLY70863.1"/>
    </source>
</evidence>
<keyword evidence="2" id="KW-1185">Reference proteome</keyword>
<dbReference type="Proteomes" id="UP001165136">
    <property type="component" value="Unassembled WGS sequence"/>
</dbReference>
<proteinExistence type="predicted"/>
<accession>A0A9W6R7U2</accession>
<gene>
    <name evidence="1" type="ORF">Atai01_74820</name>
</gene>
<comment type="caution">
    <text evidence="1">The sequence shown here is derived from an EMBL/GenBank/DDBJ whole genome shotgun (WGS) entry which is preliminary data.</text>
</comment>
<protein>
    <submittedName>
        <fullName evidence="1">Uncharacterized protein</fullName>
    </submittedName>
</protein>
<reference evidence="1" key="1">
    <citation type="submission" date="2023-03" db="EMBL/GenBank/DDBJ databases">
        <title>Amycolatopsis taiwanensis NBRC 103393.</title>
        <authorList>
            <person name="Ichikawa N."/>
            <person name="Sato H."/>
            <person name="Tonouchi N."/>
        </authorList>
    </citation>
    <scope>NUCLEOTIDE SEQUENCE</scope>
    <source>
        <strain evidence="1">NBRC 103393</strain>
    </source>
</reference>
<dbReference type="RefSeq" id="WP_156960793.1">
    <property type="nucleotide sequence ID" value="NZ_BSTI01000027.1"/>
</dbReference>
<organism evidence="1 2">
    <name type="scientific">Amycolatopsis taiwanensis</name>
    <dbReference type="NCBI Taxonomy" id="342230"/>
    <lineage>
        <taxon>Bacteria</taxon>
        <taxon>Bacillati</taxon>
        <taxon>Actinomycetota</taxon>
        <taxon>Actinomycetes</taxon>
        <taxon>Pseudonocardiales</taxon>
        <taxon>Pseudonocardiaceae</taxon>
        <taxon>Amycolatopsis</taxon>
    </lineage>
</organism>
<sequence length="57" mass="6321">MLRELAQNHDSPWASSLADALRLSRWHEVAPQLIETAPEVLTVITDELAIISRADAV</sequence>